<dbReference type="AlphaFoldDB" id="A0A0F9FBT7"/>
<dbReference type="EMBL" id="LAZR01033252">
    <property type="protein sequence ID" value="KKL48627.1"/>
    <property type="molecule type" value="Genomic_DNA"/>
</dbReference>
<comment type="caution">
    <text evidence="1">The sequence shown here is derived from an EMBL/GenBank/DDBJ whole genome shotgun (WGS) entry which is preliminary data.</text>
</comment>
<sequence length="63" mass="7175">MNCEKCQVIIIRDRRIELCSLHESAEKMLKALRNLIRSAKTYGTNNMVPAIEEAKEAVVDAEK</sequence>
<evidence type="ECO:0000313" key="1">
    <source>
        <dbReference type="EMBL" id="KKL48627.1"/>
    </source>
</evidence>
<name>A0A0F9FBT7_9ZZZZ</name>
<gene>
    <name evidence="1" type="ORF">LCGC14_2323610</name>
</gene>
<proteinExistence type="predicted"/>
<accession>A0A0F9FBT7</accession>
<organism evidence="1">
    <name type="scientific">marine sediment metagenome</name>
    <dbReference type="NCBI Taxonomy" id="412755"/>
    <lineage>
        <taxon>unclassified sequences</taxon>
        <taxon>metagenomes</taxon>
        <taxon>ecological metagenomes</taxon>
    </lineage>
</organism>
<protein>
    <submittedName>
        <fullName evidence="1">Uncharacterized protein</fullName>
    </submittedName>
</protein>
<reference evidence="1" key="1">
    <citation type="journal article" date="2015" name="Nature">
        <title>Complex archaea that bridge the gap between prokaryotes and eukaryotes.</title>
        <authorList>
            <person name="Spang A."/>
            <person name="Saw J.H."/>
            <person name="Jorgensen S.L."/>
            <person name="Zaremba-Niedzwiedzka K."/>
            <person name="Martijn J."/>
            <person name="Lind A.E."/>
            <person name="van Eijk R."/>
            <person name="Schleper C."/>
            <person name="Guy L."/>
            <person name="Ettema T.J."/>
        </authorList>
    </citation>
    <scope>NUCLEOTIDE SEQUENCE</scope>
</reference>